<protein>
    <submittedName>
        <fullName evidence="5">Hydroxymethylglutaryl-CoA lyase</fullName>
    </submittedName>
</protein>
<evidence type="ECO:0000313" key="5">
    <source>
        <dbReference type="EMBL" id="MPY33237.1"/>
    </source>
</evidence>
<gene>
    <name evidence="5" type="ORF">FNH09_18795</name>
</gene>
<evidence type="ECO:0000256" key="1">
    <source>
        <dbReference type="ARBA" id="ARBA00009405"/>
    </source>
</evidence>
<dbReference type="PANTHER" id="PTHR42738">
    <property type="entry name" value="HYDROXYMETHYLGLUTARYL-COA LYASE"/>
    <property type="match status" value="1"/>
</dbReference>
<evidence type="ECO:0000256" key="2">
    <source>
        <dbReference type="ARBA" id="ARBA00022723"/>
    </source>
</evidence>
<dbReference type="InterPro" id="IPR043594">
    <property type="entry name" value="HMGL"/>
</dbReference>
<keyword evidence="6" id="KW-1185">Reference proteome</keyword>
<organism evidence="5 6">
    <name type="scientific">Streptomyces adustus</name>
    <dbReference type="NCBI Taxonomy" id="1609272"/>
    <lineage>
        <taxon>Bacteria</taxon>
        <taxon>Bacillati</taxon>
        <taxon>Actinomycetota</taxon>
        <taxon>Actinomycetes</taxon>
        <taxon>Kitasatosporales</taxon>
        <taxon>Streptomycetaceae</taxon>
        <taxon>Streptomyces</taxon>
    </lineage>
</organism>
<dbReference type="GO" id="GO:0004419">
    <property type="term" value="F:hydroxymethylglutaryl-CoA lyase activity"/>
    <property type="evidence" value="ECO:0007669"/>
    <property type="project" value="TreeGrafter"/>
</dbReference>
<feature type="domain" description="Pyruvate carboxyltransferase" evidence="4">
    <location>
        <begin position="3"/>
        <end position="268"/>
    </location>
</feature>
<name>A0A5N8VDA1_9ACTN</name>
<sequence>MTVRICEVGPRDGLQNEAEQLSPRLRAEFVDRLSSTGLRRVEIASFVNPERVPRMAGAEEVCATAKPVAGVEHAALVLNPRGYERLARTRCVEARMAFCVTESFNRRNQGRSVEQSVADVGGIVAAAHADGRRASVTLAASFGCPFEGVVDPGRVLDLAGQVAAAGADEIVFADTIGVGVPRQVTRLLTGAAALGVPLGLHLHNTRNTGYANAYAGLEAGVSVLDSSVAGIGGCPFAPNATGNIATEDLVYLLEGQGVDTGVDLDALLSAAAWITEVLGRPLPGQLLRAGRFPAPPR</sequence>
<dbReference type="PANTHER" id="PTHR42738:SF7">
    <property type="entry name" value="HYDROXYMETHYLGLUTARYL-COA LYASE"/>
    <property type="match status" value="1"/>
</dbReference>
<evidence type="ECO:0000259" key="4">
    <source>
        <dbReference type="PROSITE" id="PS50991"/>
    </source>
</evidence>
<dbReference type="SUPFAM" id="SSF51569">
    <property type="entry name" value="Aldolase"/>
    <property type="match status" value="1"/>
</dbReference>
<dbReference type="RefSeq" id="WP_162468776.1">
    <property type="nucleotide sequence ID" value="NZ_VJZD01000069.1"/>
</dbReference>
<accession>A0A5N8VDA1</accession>
<evidence type="ECO:0000313" key="6">
    <source>
        <dbReference type="Proteomes" id="UP000325849"/>
    </source>
</evidence>
<dbReference type="NCBIfam" id="NF004283">
    <property type="entry name" value="PRK05692.1"/>
    <property type="match status" value="1"/>
</dbReference>
<dbReference type="Proteomes" id="UP000325849">
    <property type="component" value="Unassembled WGS sequence"/>
</dbReference>
<dbReference type="GO" id="GO:0046951">
    <property type="term" value="P:ketone body biosynthetic process"/>
    <property type="evidence" value="ECO:0007669"/>
    <property type="project" value="TreeGrafter"/>
</dbReference>
<dbReference type="Gene3D" id="3.20.20.70">
    <property type="entry name" value="Aldolase class I"/>
    <property type="match status" value="1"/>
</dbReference>
<dbReference type="InterPro" id="IPR000891">
    <property type="entry name" value="PYR_CT"/>
</dbReference>
<proteinExistence type="inferred from homology"/>
<comment type="caution">
    <text evidence="5">The sequence shown here is derived from an EMBL/GenBank/DDBJ whole genome shotgun (WGS) entry which is preliminary data.</text>
</comment>
<dbReference type="AlphaFoldDB" id="A0A5N8VDA1"/>
<dbReference type="Pfam" id="PF00682">
    <property type="entry name" value="HMGL-like"/>
    <property type="match status" value="1"/>
</dbReference>
<evidence type="ECO:0000256" key="3">
    <source>
        <dbReference type="ARBA" id="ARBA00023239"/>
    </source>
</evidence>
<comment type="similarity">
    <text evidence="1">Belongs to the HMG-CoA lyase family.</text>
</comment>
<keyword evidence="3 5" id="KW-0456">Lyase</keyword>
<dbReference type="EMBL" id="VJZD01000069">
    <property type="protein sequence ID" value="MPY33237.1"/>
    <property type="molecule type" value="Genomic_DNA"/>
</dbReference>
<reference evidence="5 6" key="1">
    <citation type="submission" date="2019-07" db="EMBL/GenBank/DDBJ databases">
        <title>New species of Amycolatopsis and Streptomyces.</title>
        <authorList>
            <person name="Duangmal K."/>
            <person name="Teo W.F.A."/>
            <person name="Lipun K."/>
        </authorList>
    </citation>
    <scope>NUCLEOTIDE SEQUENCE [LARGE SCALE GENOMIC DNA]</scope>
    <source>
        <strain evidence="5 6">NBRC 109810</strain>
    </source>
</reference>
<dbReference type="GO" id="GO:0006552">
    <property type="term" value="P:L-leucine catabolic process"/>
    <property type="evidence" value="ECO:0007669"/>
    <property type="project" value="TreeGrafter"/>
</dbReference>
<dbReference type="InterPro" id="IPR013785">
    <property type="entry name" value="Aldolase_TIM"/>
</dbReference>
<keyword evidence="2" id="KW-0479">Metal-binding</keyword>
<dbReference type="GO" id="GO:0046872">
    <property type="term" value="F:metal ion binding"/>
    <property type="evidence" value="ECO:0007669"/>
    <property type="project" value="UniProtKB-KW"/>
</dbReference>
<dbReference type="CDD" id="cd07938">
    <property type="entry name" value="DRE_TIM_HMGL"/>
    <property type="match status" value="1"/>
</dbReference>
<dbReference type="PROSITE" id="PS50991">
    <property type="entry name" value="PYR_CT"/>
    <property type="match status" value="1"/>
</dbReference>